<dbReference type="KEGG" id="neu:NE1243"/>
<dbReference type="HOGENOM" id="CLU_1382852_0_0_4"/>
<evidence type="ECO:0000313" key="2">
    <source>
        <dbReference type="Proteomes" id="UP000001416"/>
    </source>
</evidence>
<reference evidence="1 2" key="1">
    <citation type="journal article" date="2003" name="J. Bacteriol.">
        <title>Complete genome sequence of the ammonia-oxidizing bacterium and obligate chemolithoautotroph Nitrosomonas europaea.</title>
        <authorList>
            <person name="Chain P."/>
            <person name="Lamerdin J."/>
            <person name="Larimer F."/>
            <person name="Regala W."/>
            <person name="Land M."/>
            <person name="Hauser L."/>
            <person name="Hooper A."/>
            <person name="Klotz M."/>
            <person name="Norton J."/>
            <person name="Sayavedra-Soto L."/>
            <person name="Arciero D."/>
            <person name="Hommes N."/>
            <person name="Whittaker M."/>
            <person name="Arp D."/>
        </authorList>
    </citation>
    <scope>NUCLEOTIDE SEQUENCE [LARGE SCALE GENOMIC DNA]</scope>
    <source>
        <strain evidence="2">ATCC 19718 / CIP 103999 / KCTC 2705 / NBRC 14298</strain>
    </source>
</reference>
<sequence length="197" mass="21251">MKRWVVSACGLSGKDAMKQAAVILTGILVLLAGKSTTAISREPFHLENMTCSITSASMNGCTGVPTLHSGILTLSKEGTFKLKARYEGCFMVENVTKSGDFAASFFEKAMSLELLTTRTTGMKNALSDFPGTLGFAHLNYDGLDGYFIDISAVIRARGREMENVIVTANLQCTVIDDAARTAVKADRLSFIQKGVYK</sequence>
<dbReference type="EMBL" id="AL954747">
    <property type="protein sequence ID" value="CAD85154.1"/>
    <property type="molecule type" value="Genomic_DNA"/>
</dbReference>
<organism evidence="1 2">
    <name type="scientific">Nitrosomonas europaea (strain ATCC 19718 / CIP 103999 / KCTC 2705 / NBRC 14298)</name>
    <dbReference type="NCBI Taxonomy" id="228410"/>
    <lineage>
        <taxon>Bacteria</taxon>
        <taxon>Pseudomonadati</taxon>
        <taxon>Pseudomonadota</taxon>
        <taxon>Betaproteobacteria</taxon>
        <taxon>Nitrosomonadales</taxon>
        <taxon>Nitrosomonadaceae</taxon>
        <taxon>Nitrosomonas</taxon>
    </lineage>
</organism>
<gene>
    <name evidence="1" type="ordered locus">NE1243</name>
</gene>
<name>Q82V58_NITEU</name>
<evidence type="ECO:0000313" key="1">
    <source>
        <dbReference type="EMBL" id="CAD85154.1"/>
    </source>
</evidence>
<dbReference type="Proteomes" id="UP000001416">
    <property type="component" value="Chromosome"/>
</dbReference>
<keyword evidence="2" id="KW-1185">Reference proteome</keyword>
<proteinExistence type="predicted"/>
<accession>Q82V58</accession>
<dbReference type="STRING" id="228410.NE1243"/>
<protein>
    <submittedName>
        <fullName evidence="1">Uncharacterized protein</fullName>
    </submittedName>
</protein>
<dbReference type="AlphaFoldDB" id="Q82V58"/>